<dbReference type="Proteomes" id="UP000268093">
    <property type="component" value="Unassembled WGS sequence"/>
</dbReference>
<evidence type="ECO:0000313" key="2">
    <source>
        <dbReference type="EMBL" id="RUP49494.1"/>
    </source>
</evidence>
<dbReference type="AlphaFoldDB" id="A0A433DF93"/>
<feature type="region of interest" description="Disordered" evidence="1">
    <location>
        <begin position="1"/>
        <end position="126"/>
    </location>
</feature>
<gene>
    <name evidence="2" type="ORF">BC936DRAFT_142395</name>
</gene>
<feature type="compositionally biased region" description="Polar residues" evidence="1">
    <location>
        <begin position="1"/>
        <end position="12"/>
    </location>
</feature>
<accession>A0A433DF93</accession>
<feature type="compositionally biased region" description="Basic and acidic residues" evidence="1">
    <location>
        <begin position="84"/>
        <end position="99"/>
    </location>
</feature>
<evidence type="ECO:0000256" key="1">
    <source>
        <dbReference type="SAM" id="MobiDB-lite"/>
    </source>
</evidence>
<evidence type="ECO:0000313" key="3">
    <source>
        <dbReference type="Proteomes" id="UP000268093"/>
    </source>
</evidence>
<sequence length="126" mass="14142">MRRSQAPSQFKTKTGFKSPLLSSKQPLAETQVNAAPGSTVIDKDDKNELYEEEPPVKKLKPSVAPRKASSFKAPIESFQQNPPIEHKSEVASTDGDRHFTVVWRKQTNKKHKVGPSRDNLTDSRIM</sequence>
<organism evidence="2 3">
    <name type="scientific">Jimgerdemannia flammicorona</name>
    <dbReference type="NCBI Taxonomy" id="994334"/>
    <lineage>
        <taxon>Eukaryota</taxon>
        <taxon>Fungi</taxon>
        <taxon>Fungi incertae sedis</taxon>
        <taxon>Mucoromycota</taxon>
        <taxon>Mucoromycotina</taxon>
        <taxon>Endogonomycetes</taxon>
        <taxon>Endogonales</taxon>
        <taxon>Endogonaceae</taxon>
        <taxon>Jimgerdemannia</taxon>
    </lineage>
</organism>
<dbReference type="EMBL" id="RBNI01002257">
    <property type="protein sequence ID" value="RUP49494.1"/>
    <property type="molecule type" value="Genomic_DNA"/>
</dbReference>
<feature type="compositionally biased region" description="Polar residues" evidence="1">
    <location>
        <begin position="20"/>
        <end position="33"/>
    </location>
</feature>
<protein>
    <submittedName>
        <fullName evidence="2">Uncharacterized protein</fullName>
    </submittedName>
</protein>
<keyword evidence="3" id="KW-1185">Reference proteome</keyword>
<proteinExistence type="predicted"/>
<comment type="caution">
    <text evidence="2">The sequence shown here is derived from an EMBL/GenBank/DDBJ whole genome shotgun (WGS) entry which is preliminary data.</text>
</comment>
<name>A0A433DF93_9FUNG</name>
<reference evidence="2 3" key="1">
    <citation type="journal article" date="2018" name="New Phytol.">
        <title>Phylogenomics of Endogonaceae and evolution of mycorrhizas within Mucoromycota.</title>
        <authorList>
            <person name="Chang Y."/>
            <person name="Desiro A."/>
            <person name="Na H."/>
            <person name="Sandor L."/>
            <person name="Lipzen A."/>
            <person name="Clum A."/>
            <person name="Barry K."/>
            <person name="Grigoriev I.V."/>
            <person name="Martin F.M."/>
            <person name="Stajich J.E."/>
            <person name="Smith M.E."/>
            <person name="Bonito G."/>
            <person name="Spatafora J.W."/>
        </authorList>
    </citation>
    <scope>NUCLEOTIDE SEQUENCE [LARGE SCALE GENOMIC DNA]</scope>
    <source>
        <strain evidence="2 3">GMNB39</strain>
    </source>
</reference>